<dbReference type="SUPFAM" id="SSF57701">
    <property type="entry name" value="Zn2/Cys6 DNA-binding domain"/>
    <property type="match status" value="1"/>
</dbReference>
<feature type="domain" description="Zn(2)-C6 fungal-type" evidence="9">
    <location>
        <begin position="54"/>
        <end position="84"/>
    </location>
</feature>
<dbReference type="CDD" id="cd00067">
    <property type="entry name" value="GAL4"/>
    <property type="match status" value="1"/>
</dbReference>
<dbReference type="InterPro" id="IPR007219">
    <property type="entry name" value="XnlR_reg_dom"/>
</dbReference>
<dbReference type="Pfam" id="PF00172">
    <property type="entry name" value="Zn_clus"/>
    <property type="match status" value="1"/>
</dbReference>
<keyword evidence="2" id="KW-0479">Metal-binding</keyword>
<dbReference type="GO" id="GO:0003677">
    <property type="term" value="F:DNA binding"/>
    <property type="evidence" value="ECO:0007669"/>
    <property type="project" value="UniProtKB-KW"/>
</dbReference>
<dbReference type="GO" id="GO:0008270">
    <property type="term" value="F:zinc ion binding"/>
    <property type="evidence" value="ECO:0007669"/>
    <property type="project" value="InterPro"/>
</dbReference>
<dbReference type="OrthoDB" id="2123952at2759"/>
<dbReference type="GO" id="GO:0000981">
    <property type="term" value="F:DNA-binding transcription factor activity, RNA polymerase II-specific"/>
    <property type="evidence" value="ECO:0007669"/>
    <property type="project" value="InterPro"/>
</dbReference>
<keyword evidence="3" id="KW-0862">Zinc</keyword>
<dbReference type="CDD" id="cd12148">
    <property type="entry name" value="fungal_TF_MHR"/>
    <property type="match status" value="1"/>
</dbReference>
<comment type="subcellular location">
    <subcellularLocation>
        <location evidence="1">Nucleus</location>
    </subcellularLocation>
</comment>
<evidence type="ECO:0000313" key="11">
    <source>
        <dbReference type="Proteomes" id="UP000236546"/>
    </source>
</evidence>
<dbReference type="InterPro" id="IPR051615">
    <property type="entry name" value="Transcr_Regulatory_Elem"/>
</dbReference>
<dbReference type="PROSITE" id="PS50048">
    <property type="entry name" value="ZN2_CY6_FUNGAL_2"/>
    <property type="match status" value="1"/>
</dbReference>
<protein>
    <recommendedName>
        <fullName evidence="9">Zn(2)-C6 fungal-type domain-containing protein</fullName>
    </recommendedName>
</protein>
<name>A0A2K0T8M2_9HYPO</name>
<evidence type="ECO:0000256" key="2">
    <source>
        <dbReference type="ARBA" id="ARBA00022723"/>
    </source>
</evidence>
<evidence type="ECO:0000256" key="3">
    <source>
        <dbReference type="ARBA" id="ARBA00022833"/>
    </source>
</evidence>
<organism evidence="10 11">
    <name type="scientific">Trichoderma gamsii</name>
    <dbReference type="NCBI Taxonomy" id="398673"/>
    <lineage>
        <taxon>Eukaryota</taxon>
        <taxon>Fungi</taxon>
        <taxon>Dikarya</taxon>
        <taxon>Ascomycota</taxon>
        <taxon>Pezizomycotina</taxon>
        <taxon>Sordariomycetes</taxon>
        <taxon>Hypocreomycetidae</taxon>
        <taxon>Hypocreales</taxon>
        <taxon>Hypocreaceae</taxon>
        <taxon>Trichoderma</taxon>
    </lineage>
</organism>
<gene>
    <name evidence="10" type="ORF">TGAMA5MH_06270</name>
</gene>
<keyword evidence="4" id="KW-0805">Transcription regulation</keyword>
<evidence type="ECO:0000256" key="5">
    <source>
        <dbReference type="ARBA" id="ARBA00023125"/>
    </source>
</evidence>
<feature type="region of interest" description="Disordered" evidence="8">
    <location>
        <begin position="216"/>
        <end position="238"/>
    </location>
</feature>
<feature type="compositionally biased region" description="Polar residues" evidence="8">
    <location>
        <begin position="219"/>
        <end position="232"/>
    </location>
</feature>
<evidence type="ECO:0000313" key="10">
    <source>
        <dbReference type="EMBL" id="PNP41875.1"/>
    </source>
</evidence>
<keyword evidence="5" id="KW-0238">DNA-binding</keyword>
<dbReference type="PROSITE" id="PS00463">
    <property type="entry name" value="ZN2_CY6_FUNGAL_1"/>
    <property type="match status" value="1"/>
</dbReference>
<comment type="caution">
    <text evidence="10">The sequence shown here is derived from an EMBL/GenBank/DDBJ whole genome shotgun (WGS) entry which is preliminary data.</text>
</comment>
<dbReference type="InterPro" id="IPR036864">
    <property type="entry name" value="Zn2-C6_fun-type_DNA-bd_sf"/>
</dbReference>
<evidence type="ECO:0000256" key="4">
    <source>
        <dbReference type="ARBA" id="ARBA00023015"/>
    </source>
</evidence>
<evidence type="ECO:0000256" key="8">
    <source>
        <dbReference type="SAM" id="MobiDB-lite"/>
    </source>
</evidence>
<keyword evidence="6" id="KW-0804">Transcription</keyword>
<evidence type="ECO:0000256" key="1">
    <source>
        <dbReference type="ARBA" id="ARBA00004123"/>
    </source>
</evidence>
<feature type="compositionally biased region" description="Low complexity" evidence="8">
    <location>
        <begin position="9"/>
        <end position="32"/>
    </location>
</feature>
<evidence type="ECO:0000256" key="7">
    <source>
        <dbReference type="ARBA" id="ARBA00023242"/>
    </source>
</evidence>
<dbReference type="Pfam" id="PF04082">
    <property type="entry name" value="Fungal_trans"/>
    <property type="match status" value="1"/>
</dbReference>
<reference evidence="10 11" key="1">
    <citation type="submission" date="2017-02" db="EMBL/GenBank/DDBJ databases">
        <title>Genomes of Trichoderma spp. with biocontrol activity.</title>
        <authorList>
            <person name="Gardiner D."/>
            <person name="Kazan K."/>
            <person name="Vos C."/>
            <person name="Harvey P."/>
        </authorList>
    </citation>
    <scope>NUCLEOTIDE SEQUENCE [LARGE SCALE GENOMIC DNA]</scope>
    <source>
        <strain evidence="10 11">A5MH</strain>
    </source>
</reference>
<dbReference type="Proteomes" id="UP000236546">
    <property type="component" value="Unassembled WGS sequence"/>
</dbReference>
<proteinExistence type="predicted"/>
<dbReference type="PANTHER" id="PTHR31313">
    <property type="entry name" value="TY1 ENHANCER ACTIVATOR"/>
    <property type="match status" value="1"/>
</dbReference>
<accession>A0A2K0T8M2</accession>
<dbReference type="SMART" id="SM00906">
    <property type="entry name" value="Fungal_trans"/>
    <property type="match status" value="1"/>
</dbReference>
<dbReference type="InterPro" id="IPR001138">
    <property type="entry name" value="Zn2Cys6_DnaBD"/>
</dbReference>
<feature type="region of interest" description="Disordered" evidence="8">
    <location>
        <begin position="1"/>
        <end position="36"/>
    </location>
</feature>
<dbReference type="PANTHER" id="PTHR31313:SF4">
    <property type="entry name" value="CONIDIAL DEVELOPMENT PROTEIN FLUFFY"/>
    <property type="match status" value="1"/>
</dbReference>
<evidence type="ECO:0000259" key="9">
    <source>
        <dbReference type="PROSITE" id="PS50048"/>
    </source>
</evidence>
<dbReference type="EMBL" id="MTYH01000053">
    <property type="protein sequence ID" value="PNP41875.1"/>
    <property type="molecule type" value="Genomic_DNA"/>
</dbReference>
<evidence type="ECO:0000256" key="6">
    <source>
        <dbReference type="ARBA" id="ARBA00023163"/>
    </source>
</evidence>
<dbReference type="SMART" id="SM00066">
    <property type="entry name" value="GAL4"/>
    <property type="match status" value="1"/>
</dbReference>
<dbReference type="GO" id="GO:0005634">
    <property type="term" value="C:nucleus"/>
    <property type="evidence" value="ECO:0007669"/>
    <property type="project" value="UniProtKB-SubCell"/>
</dbReference>
<keyword evidence="7" id="KW-0539">Nucleus</keyword>
<dbReference type="GO" id="GO:0006351">
    <property type="term" value="P:DNA-templated transcription"/>
    <property type="evidence" value="ECO:0007669"/>
    <property type="project" value="InterPro"/>
</dbReference>
<sequence>MEEDLGTPSGQSQLSTSAGTGSGTTPQSQGPPASSALLQLSKRRRGLGVVTPNACTECRKKRAKCDGQKPCGRCKVQKDVECVYEIPVRQSKEHLRNEIENLRLRQRSSEQVFAALIRPQLWEEVLARLRGGQSVESISDWLTGLPPGGPTPSSVYAHAGPHMGGVAGGSHEMSSLQPYGDASGASLQSITLAVSARGGSLQMPGLSGELGGAPASPWHFSSQSQATSTRSGSHPDLMNWAAEPGPPQTRVGSWAETMQADNLPDGIQRFRGLEQVLSPLDEPKPPPGSWTSITNDVNLVQHLLALYFCWEYPTFASLSKEHFLRDFQDGRHRYCSPILVNALLALGCRFSTQPMTRANPNDPYSSGDHFFKESQRLFNEEIDHHSLTTIQALGIMSIREASCGRDSESWYYAGQSIRLALEMGLHRIHDEDDEDELAVQAATFWGAFALDHAWSLATGSLPQCSSFPHLPPKPAIIDDIEASLWVPYTDDGEDRTTTFGVDLQGLPTNKSEGAPLQRSCEQPSNVRSVYKCFCELSELVHQSLYVLHSPGRPLTARDLLNIYTQYLNWYDRIPEVLRLGHNFTPAVLFAHMYYHFAILLLFRPLIKLRIIGSKVSPRDVCSQAADAIQGLLTSYSQLYTLKRTPSFVPYFVLTSAIMHLAIGATGVDADEAATNEERMKKAAKFDPRVKDALNQGIADLTEMAPCHHFAEQALNILRFLAKKWNIDVNVDGDKMPPEDADNLVRPYTSSLNFFAPNVREGDYMCGFGPTPEILETLRAPDTKRAAETAENPLFWPFPMQGRPMLPMGQELEDAGFAKL</sequence>
<dbReference type="AlphaFoldDB" id="A0A2K0T8M2"/>
<dbReference type="Gene3D" id="4.10.240.10">
    <property type="entry name" value="Zn(2)-C6 fungal-type DNA-binding domain"/>
    <property type="match status" value="1"/>
</dbReference>